<dbReference type="InterPro" id="IPR036188">
    <property type="entry name" value="FAD/NAD-bd_sf"/>
</dbReference>
<dbReference type="InterPro" id="IPR001155">
    <property type="entry name" value="OxRdtase_FMN_N"/>
</dbReference>
<evidence type="ECO:0000256" key="5">
    <source>
        <dbReference type="ARBA" id="ARBA00022643"/>
    </source>
</evidence>
<dbReference type="CDD" id="cd02803">
    <property type="entry name" value="OYE_like_FMN_family"/>
    <property type="match status" value="1"/>
</dbReference>
<evidence type="ECO:0000256" key="8">
    <source>
        <dbReference type="ARBA" id="ARBA00023004"/>
    </source>
</evidence>
<dbReference type="Gene3D" id="3.50.50.60">
    <property type="entry name" value="FAD/NAD(P)-binding domain"/>
    <property type="match status" value="1"/>
</dbReference>
<keyword evidence="4" id="KW-0285">Flavoprotein</keyword>
<dbReference type="PRINTS" id="PR00411">
    <property type="entry name" value="PNDRDTASEI"/>
</dbReference>
<keyword evidence="5" id="KW-0288">FMN</keyword>
<keyword evidence="6" id="KW-0479">Metal-binding</keyword>
<dbReference type="InterPro" id="IPR023753">
    <property type="entry name" value="FAD/NAD-binding_dom"/>
</dbReference>
<dbReference type="Proteomes" id="UP000298050">
    <property type="component" value="Unassembled WGS sequence"/>
</dbReference>
<reference evidence="12 13" key="1">
    <citation type="submission" date="2019-04" db="EMBL/GenBank/DDBJ databases">
        <title>Taxonomy of novel Haliea sp. from mangrove soil of West Coast of India.</title>
        <authorList>
            <person name="Verma A."/>
            <person name="Kumar P."/>
            <person name="Krishnamurthi S."/>
        </authorList>
    </citation>
    <scope>NUCLEOTIDE SEQUENCE [LARGE SCALE GENOMIC DNA]</scope>
    <source>
        <strain evidence="12 13">SAOS-164</strain>
    </source>
</reference>
<dbReference type="GO" id="GO:0010181">
    <property type="term" value="F:FMN binding"/>
    <property type="evidence" value="ECO:0007669"/>
    <property type="project" value="InterPro"/>
</dbReference>
<comment type="similarity">
    <text evidence="3">In the N-terminal section; belongs to the NADH:flavin oxidoreductase/NADH oxidase family.</text>
</comment>
<evidence type="ECO:0000256" key="6">
    <source>
        <dbReference type="ARBA" id="ARBA00022723"/>
    </source>
</evidence>
<comment type="cofactor">
    <cofactor evidence="2">
        <name>[4Fe-4S] cluster</name>
        <dbReference type="ChEBI" id="CHEBI:49883"/>
    </cofactor>
</comment>
<feature type="domain" description="NADH:flavin oxidoreductase/NADH oxidase N-terminal" evidence="10">
    <location>
        <begin position="7"/>
        <end position="341"/>
    </location>
</feature>
<feature type="domain" description="FAD/NAD(P)-binding" evidence="11">
    <location>
        <begin position="391"/>
        <end position="629"/>
    </location>
</feature>
<organism evidence="12 13">
    <name type="scientific">Mangrovimicrobium sediminis</name>
    <dbReference type="NCBI Taxonomy" id="2562682"/>
    <lineage>
        <taxon>Bacteria</taxon>
        <taxon>Pseudomonadati</taxon>
        <taxon>Pseudomonadota</taxon>
        <taxon>Gammaproteobacteria</taxon>
        <taxon>Cellvibrionales</taxon>
        <taxon>Halieaceae</taxon>
        <taxon>Mangrovimicrobium</taxon>
    </lineage>
</organism>
<proteinExistence type="inferred from homology"/>
<keyword evidence="7" id="KW-0560">Oxidoreductase</keyword>
<keyword evidence="9" id="KW-0411">Iron-sulfur</keyword>
<evidence type="ECO:0000256" key="9">
    <source>
        <dbReference type="ARBA" id="ARBA00023014"/>
    </source>
</evidence>
<dbReference type="RefSeq" id="WP_135442057.1">
    <property type="nucleotide sequence ID" value="NZ_SRLE01000005.1"/>
</dbReference>
<accession>A0A4Z0M5V8</accession>
<dbReference type="Pfam" id="PF07992">
    <property type="entry name" value="Pyr_redox_2"/>
    <property type="match status" value="1"/>
</dbReference>
<dbReference type="PRINTS" id="PR00368">
    <property type="entry name" value="FADPNR"/>
</dbReference>
<keyword evidence="13" id="KW-1185">Reference proteome</keyword>
<dbReference type="GO" id="GO:0046872">
    <property type="term" value="F:metal ion binding"/>
    <property type="evidence" value="ECO:0007669"/>
    <property type="project" value="UniProtKB-KW"/>
</dbReference>
<dbReference type="SUPFAM" id="SSF51395">
    <property type="entry name" value="FMN-linked oxidoreductases"/>
    <property type="match status" value="1"/>
</dbReference>
<dbReference type="GO" id="GO:0016491">
    <property type="term" value="F:oxidoreductase activity"/>
    <property type="evidence" value="ECO:0007669"/>
    <property type="project" value="UniProtKB-KW"/>
</dbReference>
<dbReference type="SUPFAM" id="SSF51905">
    <property type="entry name" value="FAD/NAD(P)-binding domain"/>
    <property type="match status" value="1"/>
</dbReference>
<comment type="caution">
    <text evidence="12">The sequence shown here is derived from an EMBL/GenBank/DDBJ whole genome shotgun (WGS) entry which is preliminary data.</text>
</comment>
<evidence type="ECO:0000259" key="11">
    <source>
        <dbReference type="Pfam" id="PF07992"/>
    </source>
</evidence>
<evidence type="ECO:0000313" key="13">
    <source>
        <dbReference type="Proteomes" id="UP000298050"/>
    </source>
</evidence>
<sequence length="694" mass="74550">MHPRYPKVFSPIKLGPVEIPTRFFFAPHGSTLSIGTRPSDDLVAYSAERVRDGGCGLVIVALVCHERGRTQQPSPHPPENIPAFRALADAIHDAGGKIFGQPFYWWGGHGRWQTFAPPGPAFGPSSRQLGFGGGTVATHAMSRQEIALMHEAMRQSAANLREAGFDGILLHGSHASLIEQFVSPYFNQRTDEYGGSLENRMRFAVETLQAARAGAGPDMAVGMRMNCDEQIDGGYTTDTAGEVLGALCAQGLLDYIDLDVGLEPQQFFHGMPTGFERKHYYRPFVEKVRAAAGDIPVLSVLGRITDLGEAEEAIASGTIDMAGAARQLIAEPRFVQNARAGNESLSRTCIACNWCTAALGDGAQGCAINPASYRERLWGVETFAAAAQSAKVVVVGGGPGGLEAARVAALKGHSVVLFEARETLGGALALWGSLPGREHYGSAIDWWVAELERLGVDVRTGQLVAAQDILAEQPDAVIVATGALYSEGGRSFTRDADIPGSEQAHVYRPEDILLRGARPRGRVVVVDGEGYHAGVGIAEMLAAQGCELQLVSPGYSPVAPRLTNNWEERYVVKRLKEAGVRLRPSTWLRRIEVDSATLYDLHTGVETPEQIDAVVLATGRVPQDSLARELEGRVAQLFTIGDALAPRMFAAAPYEGQKFARLIGEEGAPVSVAEVWFAPDAPETAMLPADMQRP</sequence>
<dbReference type="Pfam" id="PF00724">
    <property type="entry name" value="Oxidored_FMN"/>
    <property type="match status" value="1"/>
</dbReference>
<evidence type="ECO:0000256" key="7">
    <source>
        <dbReference type="ARBA" id="ARBA00023002"/>
    </source>
</evidence>
<evidence type="ECO:0000256" key="2">
    <source>
        <dbReference type="ARBA" id="ARBA00001966"/>
    </source>
</evidence>
<protein>
    <submittedName>
        <fullName evidence="12">FAD-dependent oxidoreductase</fullName>
    </submittedName>
</protein>
<dbReference type="InterPro" id="IPR051793">
    <property type="entry name" value="NADH:flavin_oxidoreductase"/>
</dbReference>
<evidence type="ECO:0000256" key="1">
    <source>
        <dbReference type="ARBA" id="ARBA00001917"/>
    </source>
</evidence>
<evidence type="ECO:0000259" key="10">
    <source>
        <dbReference type="Pfam" id="PF00724"/>
    </source>
</evidence>
<dbReference type="EMBL" id="SRLE01000005">
    <property type="protein sequence ID" value="TGD74881.1"/>
    <property type="molecule type" value="Genomic_DNA"/>
</dbReference>
<keyword evidence="8" id="KW-0408">Iron</keyword>
<dbReference type="AlphaFoldDB" id="A0A4Z0M5V8"/>
<comment type="cofactor">
    <cofactor evidence="1">
        <name>FMN</name>
        <dbReference type="ChEBI" id="CHEBI:58210"/>
    </cofactor>
</comment>
<dbReference type="OrthoDB" id="8523426at2"/>
<dbReference type="GO" id="GO:0051536">
    <property type="term" value="F:iron-sulfur cluster binding"/>
    <property type="evidence" value="ECO:0007669"/>
    <property type="project" value="UniProtKB-KW"/>
</dbReference>
<gene>
    <name evidence="12" type="ORF">E4634_06725</name>
</gene>
<dbReference type="PANTHER" id="PTHR42917:SF2">
    <property type="entry name" value="2,4-DIENOYL-COA REDUCTASE [(2E)-ENOYL-COA-PRODUCING]"/>
    <property type="match status" value="1"/>
</dbReference>
<dbReference type="Gene3D" id="3.20.20.70">
    <property type="entry name" value="Aldolase class I"/>
    <property type="match status" value="1"/>
</dbReference>
<evidence type="ECO:0000256" key="4">
    <source>
        <dbReference type="ARBA" id="ARBA00022630"/>
    </source>
</evidence>
<dbReference type="Gene3D" id="3.40.50.720">
    <property type="entry name" value="NAD(P)-binding Rossmann-like Domain"/>
    <property type="match status" value="1"/>
</dbReference>
<evidence type="ECO:0000313" key="12">
    <source>
        <dbReference type="EMBL" id="TGD74881.1"/>
    </source>
</evidence>
<dbReference type="PANTHER" id="PTHR42917">
    <property type="entry name" value="2,4-DIENOYL-COA REDUCTASE"/>
    <property type="match status" value="1"/>
</dbReference>
<dbReference type="InterPro" id="IPR013785">
    <property type="entry name" value="Aldolase_TIM"/>
</dbReference>
<evidence type="ECO:0000256" key="3">
    <source>
        <dbReference type="ARBA" id="ARBA00011048"/>
    </source>
</evidence>
<name>A0A4Z0M5V8_9GAMM</name>